<organism evidence="4 5">
    <name type="scientific">Cryomorpha ignava</name>
    <dbReference type="NCBI Taxonomy" id="101383"/>
    <lineage>
        <taxon>Bacteria</taxon>
        <taxon>Pseudomonadati</taxon>
        <taxon>Bacteroidota</taxon>
        <taxon>Flavobacteriia</taxon>
        <taxon>Flavobacteriales</taxon>
        <taxon>Cryomorphaceae</taxon>
        <taxon>Cryomorpha</taxon>
    </lineage>
</organism>
<sequence>MKKALLLFMAASLSIGTMKAQIANGTVLEENVIITDLDGNVHDIFAYLDSGKTVVLDLYAEWCGPCWNYHNDDLGHPAGGALKDLYYTYGDGVDGTNEVIVIGIESDASTPVSAIGGGAGSTYGWNWLSEVPYPMANDNSVAGIFEQAYYPYIIRICPNRQIFELGQQNAENIMTDVGGCVTGGGEINPAVLSYNGTVATCDDVEVEVTIQNVGSANLTAVTLDASNTDGSLLTYEWTGDLAPFETADVTLGTTTISETSDITVTITSADEDSDFSSVTQNVAMAVETTNVINVHLELDTYGSETTWKIRNSDNVQVASGGPYGAQSLQTLDIQVIVDASECYSFSIYDSFGDGLNGASWTNGTDGFYTVTSSDGTVVVSGGGAAQFSVETSPFETTSDASAIEDVLVNNSFNLFPNPASSNLSIELDLLSSERVTVDVFDIVGKNVHSVDFGKMSAGYSLHTLKVNELNDGVYMMNVKIGENNIASKFVVRH</sequence>
<dbReference type="NCBIfam" id="TIGR04183">
    <property type="entry name" value="Por_Secre_tail"/>
    <property type="match status" value="1"/>
</dbReference>
<proteinExistence type="predicted"/>
<dbReference type="AlphaFoldDB" id="A0A7K3WJR7"/>
<gene>
    <name evidence="4" type="ORF">G3O08_00015</name>
</gene>
<reference evidence="4 5" key="1">
    <citation type="submission" date="2020-02" db="EMBL/GenBank/DDBJ databases">
        <title>Out from the shadows clarifying the taxonomy of the family Cryomorphaceae and related taxa by utilizing the GTDB taxonomic framework.</title>
        <authorList>
            <person name="Bowman J.P."/>
        </authorList>
    </citation>
    <scope>NUCLEOTIDE SEQUENCE [LARGE SCALE GENOMIC DNA]</scope>
    <source>
        <strain evidence="4 5">QSSC 1-22</strain>
    </source>
</reference>
<protein>
    <submittedName>
        <fullName evidence="4">T9SS type A sorting domain-containing protein</fullName>
    </submittedName>
</protein>
<accession>A0A7K3WJR7</accession>
<dbReference type="Proteomes" id="UP000486602">
    <property type="component" value="Unassembled WGS sequence"/>
</dbReference>
<dbReference type="Gene3D" id="3.40.30.10">
    <property type="entry name" value="Glutaredoxin"/>
    <property type="match status" value="1"/>
</dbReference>
<evidence type="ECO:0000256" key="2">
    <source>
        <dbReference type="SAM" id="SignalP"/>
    </source>
</evidence>
<feature type="chain" id="PRO_5029489501" evidence="2">
    <location>
        <begin position="21"/>
        <end position="493"/>
    </location>
</feature>
<dbReference type="CDD" id="cd02947">
    <property type="entry name" value="TRX_family"/>
    <property type="match status" value="1"/>
</dbReference>
<dbReference type="SUPFAM" id="SSF52833">
    <property type="entry name" value="Thioredoxin-like"/>
    <property type="match status" value="1"/>
</dbReference>
<feature type="domain" description="Thioredoxin" evidence="3">
    <location>
        <begin position="22"/>
        <end position="223"/>
    </location>
</feature>
<dbReference type="InterPro" id="IPR013766">
    <property type="entry name" value="Thioredoxin_domain"/>
</dbReference>
<dbReference type="PROSITE" id="PS51352">
    <property type="entry name" value="THIOREDOXIN_2"/>
    <property type="match status" value="1"/>
</dbReference>
<keyword evidence="1 2" id="KW-0732">Signal</keyword>
<dbReference type="Pfam" id="PF18962">
    <property type="entry name" value="Por_Secre_tail"/>
    <property type="match status" value="1"/>
</dbReference>
<evidence type="ECO:0000313" key="4">
    <source>
        <dbReference type="EMBL" id="NEN21887.1"/>
    </source>
</evidence>
<comment type="caution">
    <text evidence="4">The sequence shown here is derived from an EMBL/GenBank/DDBJ whole genome shotgun (WGS) entry which is preliminary data.</text>
</comment>
<feature type="signal peptide" evidence="2">
    <location>
        <begin position="1"/>
        <end position="20"/>
    </location>
</feature>
<dbReference type="InterPro" id="IPR026444">
    <property type="entry name" value="Secre_tail"/>
</dbReference>
<name>A0A7K3WJR7_9FLAO</name>
<keyword evidence="5" id="KW-1185">Reference proteome</keyword>
<evidence type="ECO:0000259" key="3">
    <source>
        <dbReference type="PROSITE" id="PS51352"/>
    </source>
</evidence>
<dbReference type="InterPro" id="IPR036249">
    <property type="entry name" value="Thioredoxin-like_sf"/>
</dbReference>
<dbReference type="EMBL" id="JAAGVY010000001">
    <property type="protein sequence ID" value="NEN21887.1"/>
    <property type="molecule type" value="Genomic_DNA"/>
</dbReference>
<evidence type="ECO:0000313" key="5">
    <source>
        <dbReference type="Proteomes" id="UP000486602"/>
    </source>
</evidence>
<evidence type="ECO:0000256" key="1">
    <source>
        <dbReference type="ARBA" id="ARBA00022729"/>
    </source>
</evidence>
<dbReference type="RefSeq" id="WP_163282615.1">
    <property type="nucleotide sequence ID" value="NZ_JAAGVY010000001.1"/>
</dbReference>